<dbReference type="CDD" id="cd05299">
    <property type="entry name" value="CtBP_dh"/>
    <property type="match status" value="1"/>
</dbReference>
<reference evidence="6" key="1">
    <citation type="submission" date="2015-01" db="EMBL/GenBank/DDBJ databases">
        <title>The Genome Sequence of Cladophialophora bantiana CBS 173.52.</title>
        <authorList>
            <consortium name="The Broad Institute Genomics Platform"/>
            <person name="Cuomo C."/>
            <person name="de Hoog S."/>
            <person name="Gorbushina A."/>
            <person name="Stielow B."/>
            <person name="Teixiera M."/>
            <person name="Abouelleil A."/>
            <person name="Chapman S.B."/>
            <person name="Priest M."/>
            <person name="Young S.K."/>
            <person name="Wortman J."/>
            <person name="Nusbaum C."/>
            <person name="Birren B."/>
        </authorList>
    </citation>
    <scope>NUCLEOTIDE SEQUENCE [LARGE SCALE GENOMIC DNA]</scope>
    <source>
        <strain evidence="6">CBS 173.52</strain>
    </source>
</reference>
<dbReference type="Pfam" id="PF00389">
    <property type="entry name" value="2-Hacid_dh"/>
    <property type="match status" value="1"/>
</dbReference>
<feature type="compositionally biased region" description="Polar residues" evidence="3">
    <location>
        <begin position="1"/>
        <end position="12"/>
    </location>
</feature>
<evidence type="ECO:0000259" key="5">
    <source>
        <dbReference type="Pfam" id="PF02826"/>
    </source>
</evidence>
<sequence>MAKSTSHLNGETTAPGPQVIPIQTTEVPTYTIIQADGVYPDDVVEQEIFTANPPHPYKLNYVSTHLFPTGTPFPKPWSSIPKDLRDQVDGIMVLKMGFTAEDVELFPKLKVIVRMGVGYDRLDRVALAKKGVTVCNVPDYGTAEIADHALSLALSLRRGVLLHHDRQRQPYVYPWMYIDTPLVSRIQQATFGILGLGRIGTAACLRAKAFGWNVLFYDPYLPNGVDKALGIERTKDITELFRRSTNLSIHCACTRETRGMIGWDLVKLMPRGSVLVNTARGEVLQLDAVERALREGILAGAGLDVLPEEPIPEHNVHPLIKAYREKEEWLLGRMVLTCHTAFYSPQSFVDIRVKSAQTMREVLIDGLQSNVITPDML</sequence>
<dbReference type="InterPro" id="IPR006140">
    <property type="entry name" value="D-isomer_DH_NAD-bd"/>
</dbReference>
<evidence type="ECO:0000256" key="3">
    <source>
        <dbReference type="SAM" id="MobiDB-lite"/>
    </source>
</evidence>
<dbReference type="GO" id="GO:0003714">
    <property type="term" value="F:transcription corepressor activity"/>
    <property type="evidence" value="ECO:0007669"/>
    <property type="project" value="InterPro"/>
</dbReference>
<evidence type="ECO:0000313" key="7">
    <source>
        <dbReference type="Proteomes" id="UP000053789"/>
    </source>
</evidence>
<feature type="domain" description="D-isomer specific 2-hydroxyacid dehydrogenase catalytic" evidence="4">
    <location>
        <begin position="82"/>
        <end position="362"/>
    </location>
</feature>
<gene>
    <name evidence="6" type="ORF">Z519_08394</name>
</gene>
<name>A0A0D2EKR9_CLAB1</name>
<feature type="domain" description="D-isomer specific 2-hydroxyacid dehydrogenase NAD-binding" evidence="5">
    <location>
        <begin position="151"/>
        <end position="340"/>
    </location>
</feature>
<dbReference type="GO" id="GO:0001221">
    <property type="term" value="F:transcription coregulator binding"/>
    <property type="evidence" value="ECO:0007669"/>
    <property type="project" value="TreeGrafter"/>
</dbReference>
<dbReference type="PANTHER" id="PTHR46029:SF7">
    <property type="entry name" value="C-TERMINAL-BINDING PROTEIN"/>
    <property type="match status" value="1"/>
</dbReference>
<dbReference type="RefSeq" id="XP_016617280.1">
    <property type="nucleotide sequence ID" value="XM_016766122.1"/>
</dbReference>
<evidence type="ECO:0000256" key="1">
    <source>
        <dbReference type="ARBA" id="ARBA00005854"/>
    </source>
</evidence>
<dbReference type="Pfam" id="PF02826">
    <property type="entry name" value="2-Hacid_dh_C"/>
    <property type="match status" value="1"/>
</dbReference>
<dbReference type="GO" id="GO:0051287">
    <property type="term" value="F:NAD binding"/>
    <property type="evidence" value="ECO:0007669"/>
    <property type="project" value="InterPro"/>
</dbReference>
<dbReference type="GO" id="GO:0003713">
    <property type="term" value="F:transcription coactivator activity"/>
    <property type="evidence" value="ECO:0007669"/>
    <property type="project" value="TreeGrafter"/>
</dbReference>
<dbReference type="Proteomes" id="UP000053789">
    <property type="component" value="Unassembled WGS sequence"/>
</dbReference>
<dbReference type="AlphaFoldDB" id="A0A0D2EKR9"/>
<evidence type="ECO:0000313" key="6">
    <source>
        <dbReference type="EMBL" id="KIW90611.1"/>
    </source>
</evidence>
<proteinExistence type="inferred from homology"/>
<feature type="region of interest" description="Disordered" evidence="3">
    <location>
        <begin position="1"/>
        <end position="20"/>
    </location>
</feature>
<dbReference type="VEuPathDB" id="FungiDB:Z519_08394"/>
<dbReference type="SUPFAM" id="SSF52283">
    <property type="entry name" value="Formate/glycerate dehydrogenase catalytic domain-like"/>
    <property type="match status" value="1"/>
</dbReference>
<dbReference type="InterPro" id="IPR006139">
    <property type="entry name" value="D-isomer_2_OHA_DH_cat_dom"/>
</dbReference>
<protein>
    <recommendedName>
        <fullName evidence="8">C-terminal-binding protein</fullName>
    </recommendedName>
</protein>
<dbReference type="InterPro" id="IPR036291">
    <property type="entry name" value="NAD(P)-bd_dom_sf"/>
</dbReference>
<dbReference type="GO" id="GO:0140297">
    <property type="term" value="F:DNA-binding transcription factor binding"/>
    <property type="evidence" value="ECO:0007669"/>
    <property type="project" value="TreeGrafter"/>
</dbReference>
<evidence type="ECO:0008006" key="8">
    <source>
        <dbReference type="Google" id="ProtNLM"/>
    </source>
</evidence>
<dbReference type="InterPro" id="IPR051638">
    <property type="entry name" value="CTBP_dehydrogenase"/>
</dbReference>
<dbReference type="HOGENOM" id="CLU_019796_1_3_1"/>
<dbReference type="GeneID" id="27701322"/>
<keyword evidence="7" id="KW-1185">Reference proteome</keyword>
<comment type="similarity">
    <text evidence="1 2">Belongs to the D-isomer specific 2-hydroxyacid dehydrogenase family.</text>
</comment>
<keyword evidence="2" id="KW-0560">Oxidoreductase</keyword>
<evidence type="ECO:0000256" key="2">
    <source>
        <dbReference type="RuleBase" id="RU003719"/>
    </source>
</evidence>
<dbReference type="Gene3D" id="3.40.50.720">
    <property type="entry name" value="NAD(P)-binding Rossmann-like Domain"/>
    <property type="match status" value="2"/>
</dbReference>
<dbReference type="GO" id="GO:0006357">
    <property type="term" value="P:regulation of transcription by RNA polymerase II"/>
    <property type="evidence" value="ECO:0007669"/>
    <property type="project" value="TreeGrafter"/>
</dbReference>
<dbReference type="SUPFAM" id="SSF51735">
    <property type="entry name" value="NAD(P)-binding Rossmann-fold domains"/>
    <property type="match status" value="1"/>
</dbReference>
<dbReference type="PANTHER" id="PTHR46029">
    <property type="entry name" value="C-TERMINAL-BINDING PROTEIN"/>
    <property type="match status" value="1"/>
</dbReference>
<evidence type="ECO:0000259" key="4">
    <source>
        <dbReference type="Pfam" id="PF00389"/>
    </source>
</evidence>
<dbReference type="InterPro" id="IPR043322">
    <property type="entry name" value="CtBP"/>
</dbReference>
<dbReference type="EMBL" id="KN846992">
    <property type="protein sequence ID" value="KIW90611.1"/>
    <property type="molecule type" value="Genomic_DNA"/>
</dbReference>
<dbReference type="GO" id="GO:0005634">
    <property type="term" value="C:nucleus"/>
    <property type="evidence" value="ECO:0007669"/>
    <property type="project" value="TreeGrafter"/>
</dbReference>
<dbReference type="GO" id="GO:0016616">
    <property type="term" value="F:oxidoreductase activity, acting on the CH-OH group of donors, NAD or NADP as acceptor"/>
    <property type="evidence" value="ECO:0007669"/>
    <property type="project" value="InterPro"/>
</dbReference>
<dbReference type="OrthoDB" id="298012at2759"/>
<organism evidence="6 7">
    <name type="scientific">Cladophialophora bantiana (strain ATCC 10958 / CBS 173.52 / CDC B-1940 / NIH 8579)</name>
    <name type="common">Xylohypha bantiana</name>
    <dbReference type="NCBI Taxonomy" id="1442370"/>
    <lineage>
        <taxon>Eukaryota</taxon>
        <taxon>Fungi</taxon>
        <taxon>Dikarya</taxon>
        <taxon>Ascomycota</taxon>
        <taxon>Pezizomycotina</taxon>
        <taxon>Eurotiomycetes</taxon>
        <taxon>Chaetothyriomycetidae</taxon>
        <taxon>Chaetothyriales</taxon>
        <taxon>Herpotrichiellaceae</taxon>
        <taxon>Cladophialophora</taxon>
    </lineage>
</organism>
<accession>A0A0D2EKR9</accession>